<reference evidence="3" key="1">
    <citation type="journal article" date="2014" name="Int. J. Syst. Evol. Microbiol.">
        <title>Complete genome sequence of Corynebacterium casei LMG S-19264T (=DSM 44701T), isolated from a smear-ripened cheese.</title>
        <authorList>
            <consortium name="US DOE Joint Genome Institute (JGI-PGF)"/>
            <person name="Walter F."/>
            <person name="Albersmeier A."/>
            <person name="Kalinowski J."/>
            <person name="Ruckert C."/>
        </authorList>
    </citation>
    <scope>NUCLEOTIDE SEQUENCE</scope>
    <source>
        <strain evidence="3">CGMCC 4.7308</strain>
    </source>
</reference>
<dbReference type="InterPro" id="IPR012337">
    <property type="entry name" value="RNaseH-like_sf"/>
</dbReference>
<dbReference type="SUPFAM" id="SSF53098">
    <property type="entry name" value="Ribonuclease H-like"/>
    <property type="match status" value="1"/>
</dbReference>
<dbReference type="Gene3D" id="1.10.10.60">
    <property type="entry name" value="Homeodomain-like"/>
    <property type="match status" value="1"/>
</dbReference>
<accession>A0A917WJE2</accession>
<feature type="domain" description="Integrase catalytic" evidence="2">
    <location>
        <begin position="140"/>
        <end position="330"/>
    </location>
</feature>
<dbReference type="Proteomes" id="UP000655208">
    <property type="component" value="Unassembled WGS sequence"/>
</dbReference>
<dbReference type="Pfam" id="PF13384">
    <property type="entry name" value="HTH_23"/>
    <property type="match status" value="1"/>
</dbReference>
<comment type="caution">
    <text evidence="3">The sequence shown here is derived from an EMBL/GenBank/DDBJ whole genome shotgun (WGS) entry which is preliminary data.</text>
</comment>
<gene>
    <name evidence="3" type="ORF">GCM10011594_31650</name>
</gene>
<feature type="compositionally biased region" description="Low complexity" evidence="1">
    <location>
        <begin position="456"/>
        <end position="477"/>
    </location>
</feature>
<dbReference type="Gene3D" id="2.30.30.130">
    <property type="entry name" value="Transposase, Mu, C-terminal"/>
    <property type="match status" value="1"/>
</dbReference>
<proteinExistence type="predicted"/>
<evidence type="ECO:0000256" key="1">
    <source>
        <dbReference type="SAM" id="MobiDB-lite"/>
    </source>
</evidence>
<dbReference type="InterPro" id="IPR009004">
    <property type="entry name" value="Transposase_Mu_C"/>
</dbReference>
<dbReference type="GO" id="GO:0003676">
    <property type="term" value="F:nucleic acid binding"/>
    <property type="evidence" value="ECO:0007669"/>
    <property type="project" value="InterPro"/>
</dbReference>
<dbReference type="PANTHER" id="PTHR35004:SF6">
    <property type="entry name" value="TRANSPOSASE"/>
    <property type="match status" value="1"/>
</dbReference>
<organism evidence="3 4">
    <name type="scientific">Nakamurella endophytica</name>
    <dbReference type="NCBI Taxonomy" id="1748367"/>
    <lineage>
        <taxon>Bacteria</taxon>
        <taxon>Bacillati</taxon>
        <taxon>Actinomycetota</taxon>
        <taxon>Actinomycetes</taxon>
        <taxon>Nakamurellales</taxon>
        <taxon>Nakamurellaceae</taxon>
        <taxon>Nakamurella</taxon>
    </lineage>
</organism>
<dbReference type="SUPFAM" id="SSF50610">
    <property type="entry name" value="mu transposase, C-terminal domain"/>
    <property type="match status" value="1"/>
</dbReference>
<protein>
    <submittedName>
        <fullName evidence="3">Transposase</fullName>
    </submittedName>
</protein>
<dbReference type="PANTHER" id="PTHR35004">
    <property type="entry name" value="TRANSPOSASE RV3428C-RELATED"/>
    <property type="match status" value="1"/>
</dbReference>
<dbReference type="EMBL" id="BMNA01000007">
    <property type="protein sequence ID" value="GGM09474.1"/>
    <property type="molecule type" value="Genomic_DNA"/>
</dbReference>
<evidence type="ECO:0000313" key="4">
    <source>
        <dbReference type="Proteomes" id="UP000655208"/>
    </source>
</evidence>
<dbReference type="Gene3D" id="3.30.420.10">
    <property type="entry name" value="Ribonuclease H-like superfamily/Ribonuclease H"/>
    <property type="match status" value="1"/>
</dbReference>
<dbReference type="InterPro" id="IPR009057">
    <property type="entry name" value="Homeodomain-like_sf"/>
</dbReference>
<dbReference type="InterPro" id="IPR015378">
    <property type="entry name" value="Transposase-like_Mu_C"/>
</dbReference>
<dbReference type="InterPro" id="IPR036397">
    <property type="entry name" value="RNaseH_sf"/>
</dbReference>
<name>A0A917WJE2_9ACTN</name>
<dbReference type="SUPFAM" id="SSF46689">
    <property type="entry name" value="Homeodomain-like"/>
    <property type="match status" value="1"/>
</dbReference>
<dbReference type="Pfam" id="PF00665">
    <property type="entry name" value="rve"/>
    <property type="match status" value="1"/>
</dbReference>
<dbReference type="Pfam" id="PF09299">
    <property type="entry name" value="Mu-transpos_C"/>
    <property type="match status" value="1"/>
</dbReference>
<reference evidence="3" key="2">
    <citation type="submission" date="2020-09" db="EMBL/GenBank/DDBJ databases">
        <authorList>
            <person name="Sun Q."/>
            <person name="Zhou Y."/>
        </authorList>
    </citation>
    <scope>NUCLEOTIDE SEQUENCE</scope>
    <source>
        <strain evidence="3">CGMCC 4.7308</strain>
    </source>
</reference>
<dbReference type="GO" id="GO:0015074">
    <property type="term" value="P:DNA integration"/>
    <property type="evidence" value="ECO:0007669"/>
    <property type="project" value="InterPro"/>
</dbReference>
<dbReference type="InterPro" id="IPR001584">
    <property type="entry name" value="Integrase_cat-core"/>
</dbReference>
<dbReference type="AlphaFoldDB" id="A0A917WJE2"/>
<evidence type="ECO:0000313" key="3">
    <source>
        <dbReference type="EMBL" id="GGM09474.1"/>
    </source>
</evidence>
<evidence type="ECO:0000259" key="2">
    <source>
        <dbReference type="PROSITE" id="PS50994"/>
    </source>
</evidence>
<keyword evidence="4" id="KW-1185">Reference proteome</keyword>
<dbReference type="RefSeq" id="WP_188943207.1">
    <property type="nucleotide sequence ID" value="NZ_BMNA01000007.1"/>
</dbReference>
<sequence>MSVAERRLAVLGPHLYEGVPLTRAAAAAGVPLRTAQRWLAGYQAGGAAALSRAGRADRGGRRFPAELVQLVEGMALRRPPPKLAQLHRAVAAVSEQRGWAAPSYSTVRSIVAAMDAGMAVLAQRGSAGYRDRFELVMRREASAPNDVWQVDHTQLDLLIVDERGRAVRPWLTVVLDDRSRAVAGYAVFLGAPSAVQTALALRQAIWRKDDAAWPVCGLPATLYSDNGADFTSEHIAQVCADTRVQLIHSTPGVPQGRGKIERFFGTITSELLPTLPGHLPHGSNGRPVTAPALSLHQLDSVVGRFVTDNYHQRVHPKTGQTPAQRWTAGGWLPRMPDSLEQLDLLLLTVATPRVVHRDGIRCHGLRYMDLALAAYVGEQVTIRYDPRDLAEIRVFHRGQFICRAVAPELAAATISLKDLQTTRARRRRQLQHQLQHRRSLVDTLTYPVWQDVPDETPTTARIPPAPTAAATGRTPRTTLRLYRED</sequence>
<dbReference type="PROSITE" id="PS50994">
    <property type="entry name" value="INTEGRASE"/>
    <property type="match status" value="1"/>
</dbReference>
<feature type="region of interest" description="Disordered" evidence="1">
    <location>
        <begin position="455"/>
        <end position="477"/>
    </location>
</feature>